<accession>G9QHS3</accession>
<name>G9QHS3_9BACI</name>
<gene>
    <name evidence="1" type="ORF">HMPREF1015_01287</name>
</gene>
<dbReference type="HOGENOM" id="CLU_3054681_0_0_9"/>
<reference evidence="1 2" key="1">
    <citation type="submission" date="2011-09" db="EMBL/GenBank/DDBJ databases">
        <title>The Genome Sequence of Bacillus smithii 7_3_47FAA.</title>
        <authorList>
            <consortium name="The Broad Institute Genome Sequencing Platform"/>
            <person name="Earl A."/>
            <person name="Ward D."/>
            <person name="Feldgarden M."/>
            <person name="Gevers D."/>
            <person name="Daigneault M."/>
            <person name="Strauss J."/>
            <person name="Allen-Vercoe E."/>
            <person name="Young S.K."/>
            <person name="Zeng Q."/>
            <person name="Gargeya S."/>
            <person name="Fitzgerald M."/>
            <person name="Haas B."/>
            <person name="Abouelleil A."/>
            <person name="Alvarado L."/>
            <person name="Arachchi H.M."/>
            <person name="Berlin A."/>
            <person name="Brown A."/>
            <person name="Chapman S.B."/>
            <person name="Chen Z."/>
            <person name="Dunbar C."/>
            <person name="Freedman E."/>
            <person name="Gearin G."/>
            <person name="Goldberg J."/>
            <person name="Griggs A."/>
            <person name="Gujja S."/>
            <person name="Heiman D."/>
            <person name="Howarth C."/>
            <person name="Larson L."/>
            <person name="Lui A."/>
            <person name="MacDonald P.J.P."/>
            <person name="Montmayeur A."/>
            <person name="Murphy C."/>
            <person name="Neiman D."/>
            <person name="Pearson M."/>
            <person name="Priest M."/>
            <person name="Roberts A."/>
            <person name="Saif S."/>
            <person name="Shea T."/>
            <person name="Shenoy N."/>
            <person name="Sisk P."/>
            <person name="Stolte C."/>
            <person name="Sykes S."/>
            <person name="Wortman J."/>
            <person name="Nusbaum C."/>
            <person name="Birren B."/>
        </authorList>
    </citation>
    <scope>NUCLEOTIDE SEQUENCE [LARGE SCALE GENOMIC DNA]</scope>
    <source>
        <strain evidence="1 2">7_3_47FAA</strain>
    </source>
</reference>
<keyword evidence="2" id="KW-1185">Reference proteome</keyword>
<proteinExistence type="predicted"/>
<protein>
    <submittedName>
        <fullName evidence="1">Uncharacterized protein</fullName>
    </submittedName>
</protein>
<comment type="caution">
    <text evidence="1">The sequence shown here is derived from an EMBL/GenBank/DDBJ whole genome shotgun (WGS) entry which is preliminary data.</text>
</comment>
<organism evidence="1 2">
    <name type="scientific">Bacillus smithii 7_3_47FAA</name>
    <dbReference type="NCBI Taxonomy" id="665952"/>
    <lineage>
        <taxon>Bacteria</taxon>
        <taxon>Bacillati</taxon>
        <taxon>Bacillota</taxon>
        <taxon>Bacilli</taxon>
        <taxon>Bacillales</taxon>
        <taxon>Bacillaceae</taxon>
        <taxon>Bacillus</taxon>
    </lineage>
</organism>
<evidence type="ECO:0000313" key="2">
    <source>
        <dbReference type="Proteomes" id="UP000011747"/>
    </source>
</evidence>
<dbReference type="AlphaFoldDB" id="G9QHS3"/>
<feature type="non-terminal residue" evidence="1">
    <location>
        <position position="54"/>
    </location>
</feature>
<dbReference type="EMBL" id="ACWF01000020">
    <property type="protein sequence ID" value="EHL79270.1"/>
    <property type="molecule type" value="Genomic_DNA"/>
</dbReference>
<sequence length="54" mass="5854">MNTENVVPHLREEAVNPVGDLLEGADGHSREGILRALIAAPLEGIDTFTALHHR</sequence>
<dbReference type="Proteomes" id="UP000011747">
    <property type="component" value="Unassembled WGS sequence"/>
</dbReference>
<evidence type="ECO:0000313" key="1">
    <source>
        <dbReference type="EMBL" id="EHL79270.1"/>
    </source>
</evidence>